<dbReference type="AlphaFoldDB" id="A0A3B1BWG0"/>
<dbReference type="EMBL" id="UOGA01000228">
    <property type="protein sequence ID" value="VAX22676.1"/>
    <property type="molecule type" value="Genomic_DNA"/>
</dbReference>
<sequence length="126" mass="14187">MMKRMVAILLLAPFSAGCFWLVAGGAGAAGAYAWINGNLSRNYKQPMETSWEGSLHALRKLKLKVTEQKHDAFNGYIKAELVKGDVVKLSLERWTNNETRVTVRVGVLGDRDISMRVHEQIEKELR</sequence>
<evidence type="ECO:0008006" key="2">
    <source>
        <dbReference type="Google" id="ProtNLM"/>
    </source>
</evidence>
<gene>
    <name evidence="1" type="ORF">MNBD_NITROSPINAE04-1374</name>
</gene>
<dbReference type="PROSITE" id="PS51257">
    <property type="entry name" value="PROKAR_LIPOPROTEIN"/>
    <property type="match status" value="1"/>
</dbReference>
<evidence type="ECO:0000313" key="1">
    <source>
        <dbReference type="EMBL" id="VAX22676.1"/>
    </source>
</evidence>
<reference evidence="1" key="1">
    <citation type="submission" date="2018-06" db="EMBL/GenBank/DDBJ databases">
        <authorList>
            <person name="Zhirakovskaya E."/>
        </authorList>
    </citation>
    <scope>NUCLEOTIDE SEQUENCE</scope>
</reference>
<accession>A0A3B1BWG0</accession>
<dbReference type="Pfam" id="PF12092">
    <property type="entry name" value="DUF3568"/>
    <property type="match status" value="1"/>
</dbReference>
<proteinExistence type="predicted"/>
<name>A0A3B1BWG0_9ZZZZ</name>
<protein>
    <recommendedName>
        <fullName evidence="2">DUF3568 family protein</fullName>
    </recommendedName>
</protein>
<organism evidence="1">
    <name type="scientific">hydrothermal vent metagenome</name>
    <dbReference type="NCBI Taxonomy" id="652676"/>
    <lineage>
        <taxon>unclassified sequences</taxon>
        <taxon>metagenomes</taxon>
        <taxon>ecological metagenomes</taxon>
    </lineage>
</organism>
<dbReference type="InterPro" id="IPR021952">
    <property type="entry name" value="Flpp3-like"/>
</dbReference>